<organism evidence="5 6">
    <name type="scientific">Sulfurovum indicum</name>
    <dbReference type="NCBI Taxonomy" id="2779528"/>
    <lineage>
        <taxon>Bacteria</taxon>
        <taxon>Pseudomonadati</taxon>
        <taxon>Campylobacterota</taxon>
        <taxon>Epsilonproteobacteria</taxon>
        <taxon>Campylobacterales</taxon>
        <taxon>Sulfurovaceae</taxon>
        <taxon>Sulfurovum</taxon>
    </lineage>
</organism>
<dbReference type="InterPro" id="IPR003439">
    <property type="entry name" value="ABC_transporter-like_ATP-bd"/>
</dbReference>
<dbReference type="KEGG" id="sinu:IMZ28_04020"/>
<sequence>MPLQISNYTDAILSGISFSLEKGKHLVILGANGVGKSTLAKVLCGLIPSEAVRVDDIIPSKVYGEKRAGIINYIPPKLEIYDSYLPVEDFLALSHFNRNLTIDAVLERVGIAHLKGKPCRLLSSGESQLLLTASALLHGADYTIFDEPTANLDPVRMRLLFALLKEERTLPSKLIITHNLDLAYRLGFDILYLHEGEVAFHGRSSEFFEQSHLDRLYDGAVRNIGTHVVTAL</sequence>
<evidence type="ECO:0000256" key="2">
    <source>
        <dbReference type="ARBA" id="ARBA00022741"/>
    </source>
</evidence>
<dbReference type="RefSeq" id="WP_197549463.1">
    <property type="nucleotide sequence ID" value="NZ_CP063164.1"/>
</dbReference>
<gene>
    <name evidence="5" type="ORF">IMZ28_04020</name>
</gene>
<dbReference type="Gene3D" id="3.40.50.300">
    <property type="entry name" value="P-loop containing nucleotide triphosphate hydrolases"/>
    <property type="match status" value="1"/>
</dbReference>
<name>A0A7M1S5D4_9BACT</name>
<proteinExistence type="predicted"/>
<dbReference type="AlphaFoldDB" id="A0A7M1S5D4"/>
<dbReference type="PROSITE" id="PS50893">
    <property type="entry name" value="ABC_TRANSPORTER_2"/>
    <property type="match status" value="1"/>
</dbReference>
<keyword evidence="6" id="KW-1185">Reference proteome</keyword>
<keyword evidence="3 5" id="KW-0067">ATP-binding</keyword>
<evidence type="ECO:0000256" key="3">
    <source>
        <dbReference type="ARBA" id="ARBA00022840"/>
    </source>
</evidence>
<evidence type="ECO:0000313" key="6">
    <source>
        <dbReference type="Proteomes" id="UP000595074"/>
    </source>
</evidence>
<dbReference type="EMBL" id="CP063164">
    <property type="protein sequence ID" value="QOR62645.1"/>
    <property type="molecule type" value="Genomic_DNA"/>
</dbReference>
<dbReference type="InterPro" id="IPR003593">
    <property type="entry name" value="AAA+_ATPase"/>
</dbReference>
<dbReference type="GO" id="GO:0043190">
    <property type="term" value="C:ATP-binding cassette (ABC) transporter complex"/>
    <property type="evidence" value="ECO:0007669"/>
    <property type="project" value="TreeGrafter"/>
</dbReference>
<evidence type="ECO:0000313" key="5">
    <source>
        <dbReference type="EMBL" id="QOR62645.1"/>
    </source>
</evidence>
<keyword evidence="2" id="KW-0547">Nucleotide-binding</keyword>
<reference evidence="5 6" key="1">
    <citation type="submission" date="2020-10" db="EMBL/GenBank/DDBJ databases">
        <title>The genome of sulfurovum sp.</title>
        <authorList>
            <person name="Xie S."/>
            <person name="Shao Z."/>
            <person name="Jiang L."/>
        </authorList>
    </citation>
    <scope>NUCLEOTIDE SEQUENCE [LARGE SCALE GENOMIC DNA]</scope>
    <source>
        <strain evidence="5 6">ST-419</strain>
    </source>
</reference>
<dbReference type="SUPFAM" id="SSF52540">
    <property type="entry name" value="P-loop containing nucleoside triphosphate hydrolases"/>
    <property type="match status" value="1"/>
</dbReference>
<dbReference type="GO" id="GO:0016887">
    <property type="term" value="F:ATP hydrolysis activity"/>
    <property type="evidence" value="ECO:0007669"/>
    <property type="project" value="InterPro"/>
</dbReference>
<dbReference type="InterPro" id="IPR050095">
    <property type="entry name" value="ECF_ABC_transporter_ATP-bd"/>
</dbReference>
<evidence type="ECO:0000259" key="4">
    <source>
        <dbReference type="PROSITE" id="PS50893"/>
    </source>
</evidence>
<evidence type="ECO:0000256" key="1">
    <source>
        <dbReference type="ARBA" id="ARBA00022448"/>
    </source>
</evidence>
<dbReference type="PANTHER" id="PTHR43553">
    <property type="entry name" value="HEAVY METAL TRANSPORTER"/>
    <property type="match status" value="1"/>
</dbReference>
<dbReference type="InterPro" id="IPR027417">
    <property type="entry name" value="P-loop_NTPase"/>
</dbReference>
<keyword evidence="1" id="KW-0813">Transport</keyword>
<accession>A0A7M1S5D4</accession>
<dbReference type="Pfam" id="PF00005">
    <property type="entry name" value="ABC_tran"/>
    <property type="match status" value="1"/>
</dbReference>
<dbReference type="GO" id="GO:0042626">
    <property type="term" value="F:ATPase-coupled transmembrane transporter activity"/>
    <property type="evidence" value="ECO:0007669"/>
    <property type="project" value="TreeGrafter"/>
</dbReference>
<dbReference type="Proteomes" id="UP000595074">
    <property type="component" value="Chromosome"/>
</dbReference>
<protein>
    <submittedName>
        <fullName evidence="5">ATP-binding cassette domain-containing protein</fullName>
    </submittedName>
</protein>
<dbReference type="SMART" id="SM00382">
    <property type="entry name" value="AAA"/>
    <property type="match status" value="1"/>
</dbReference>
<dbReference type="GO" id="GO:0005524">
    <property type="term" value="F:ATP binding"/>
    <property type="evidence" value="ECO:0007669"/>
    <property type="project" value="UniProtKB-KW"/>
</dbReference>
<feature type="domain" description="ABC transporter" evidence="4">
    <location>
        <begin position="3"/>
        <end position="220"/>
    </location>
</feature>